<reference evidence="2 3" key="1">
    <citation type="journal article" date="2018" name="Biotechnol. Adv.">
        <title>Improved genomic resources and new bioinformatic workflow for the carcinogenic parasite Clonorchis sinensis: Biotechnological implications.</title>
        <authorList>
            <person name="Wang D."/>
            <person name="Korhonen P.K."/>
            <person name="Gasser R.B."/>
            <person name="Young N.D."/>
        </authorList>
    </citation>
    <scope>NUCLEOTIDE SEQUENCE [LARGE SCALE GENOMIC DNA]</scope>
    <source>
        <strain evidence="2">Cs-k2</strain>
    </source>
</reference>
<dbReference type="EMBL" id="NIRI02000042">
    <property type="protein sequence ID" value="KAG5449625.1"/>
    <property type="molecule type" value="Genomic_DNA"/>
</dbReference>
<comment type="caution">
    <text evidence="2">The sequence shown here is derived from an EMBL/GenBank/DDBJ whole genome shotgun (WGS) entry which is preliminary data.</text>
</comment>
<accession>A0A8T1MLB1</accession>
<dbReference type="InterPro" id="IPR036872">
    <property type="entry name" value="CH_dom_sf"/>
</dbReference>
<dbReference type="InterPro" id="IPR052111">
    <property type="entry name" value="Spermatogenesis_Ciliary_MAP"/>
</dbReference>
<dbReference type="GO" id="GO:0008017">
    <property type="term" value="F:microtubule binding"/>
    <property type="evidence" value="ECO:0007669"/>
    <property type="project" value="TreeGrafter"/>
</dbReference>
<dbReference type="GO" id="GO:0005930">
    <property type="term" value="C:axoneme"/>
    <property type="evidence" value="ECO:0007669"/>
    <property type="project" value="TreeGrafter"/>
</dbReference>
<dbReference type="PANTHER" id="PTHR12509">
    <property type="entry name" value="SPERMATOGENESIS-ASSOCIATED 4-RELATED"/>
    <property type="match status" value="1"/>
</dbReference>
<dbReference type="PANTHER" id="PTHR12509:SF8">
    <property type="entry name" value="SPERMATOGENESIS-ASSOCIATED PROTEIN 4"/>
    <property type="match status" value="1"/>
</dbReference>
<feature type="domain" description="CH-like" evidence="1">
    <location>
        <begin position="1"/>
        <end position="93"/>
    </location>
</feature>
<dbReference type="Proteomes" id="UP000286415">
    <property type="component" value="Unassembled WGS sequence"/>
</dbReference>
<dbReference type="GO" id="GO:0051493">
    <property type="term" value="P:regulation of cytoskeleton organization"/>
    <property type="evidence" value="ECO:0007669"/>
    <property type="project" value="TreeGrafter"/>
</dbReference>
<dbReference type="InterPro" id="IPR010441">
    <property type="entry name" value="CH_2"/>
</dbReference>
<dbReference type="Pfam" id="PF06294">
    <property type="entry name" value="CH_2"/>
    <property type="match status" value="1"/>
</dbReference>
<sequence>WLNSLELSYLNRETERKTSNGILVAEILHTYYPHTVNLGYFVDGSSTGIKASNWRILEKIFKSLEFPIEQSIIDGTIHGKHGAAFELITKIYEFVTGKEVPRSRWVYSAGQSYHRQRRWYARDTAITLINRNIRTSELILQPDIIIRRKWVQNVLDQYRGLRENERMVYPRRCMLKRPLFAICERK</sequence>
<dbReference type="AlphaFoldDB" id="A0A8T1MLB1"/>
<name>A0A8T1MLB1_CLOSI</name>
<keyword evidence="3" id="KW-1185">Reference proteome</keyword>
<protein>
    <submittedName>
        <fullName evidence="2">Spermatogenesis-associated protein 4</fullName>
    </submittedName>
</protein>
<reference evidence="2 3" key="2">
    <citation type="journal article" date="2021" name="Genomics">
        <title>High-quality reference genome for Clonorchis sinensis.</title>
        <authorList>
            <person name="Young N.D."/>
            <person name="Stroehlein A.J."/>
            <person name="Kinkar L."/>
            <person name="Wang T."/>
            <person name="Sohn W.M."/>
            <person name="Chang B.C.H."/>
            <person name="Kaur P."/>
            <person name="Weisz D."/>
            <person name="Dudchenko O."/>
            <person name="Aiden E.L."/>
            <person name="Korhonen P.K."/>
            <person name="Gasser R.B."/>
        </authorList>
    </citation>
    <scope>NUCLEOTIDE SEQUENCE [LARGE SCALE GENOMIC DNA]</scope>
    <source>
        <strain evidence="2">Cs-k2</strain>
    </source>
</reference>
<organism evidence="2 3">
    <name type="scientific">Clonorchis sinensis</name>
    <name type="common">Chinese liver fluke</name>
    <dbReference type="NCBI Taxonomy" id="79923"/>
    <lineage>
        <taxon>Eukaryota</taxon>
        <taxon>Metazoa</taxon>
        <taxon>Spiralia</taxon>
        <taxon>Lophotrochozoa</taxon>
        <taxon>Platyhelminthes</taxon>
        <taxon>Trematoda</taxon>
        <taxon>Digenea</taxon>
        <taxon>Opisthorchiida</taxon>
        <taxon>Opisthorchiata</taxon>
        <taxon>Opisthorchiidae</taxon>
        <taxon>Clonorchis</taxon>
    </lineage>
</organism>
<gene>
    <name evidence="2" type="ORF">CSKR_201009</name>
</gene>
<dbReference type="Gene3D" id="1.10.418.10">
    <property type="entry name" value="Calponin-like domain"/>
    <property type="match status" value="1"/>
</dbReference>
<evidence type="ECO:0000313" key="3">
    <source>
        <dbReference type="Proteomes" id="UP000286415"/>
    </source>
</evidence>
<evidence type="ECO:0000313" key="2">
    <source>
        <dbReference type="EMBL" id="KAG5449625.1"/>
    </source>
</evidence>
<dbReference type="OrthoDB" id="62528at2759"/>
<evidence type="ECO:0000259" key="1">
    <source>
        <dbReference type="Pfam" id="PF06294"/>
    </source>
</evidence>
<feature type="non-terminal residue" evidence="2">
    <location>
        <position position="1"/>
    </location>
</feature>
<proteinExistence type="predicted"/>